<reference evidence="1 2" key="1">
    <citation type="submission" date="2017-12" db="EMBL/GenBank/DDBJ databases">
        <authorList>
            <person name="Pombert J.-F."/>
            <person name="Haag K.L."/>
            <person name="Ebert D."/>
        </authorList>
    </citation>
    <scope>NUCLEOTIDE SEQUENCE [LARGE SCALE GENOMIC DNA]</scope>
    <source>
        <strain evidence="1">IL-BN-2</strain>
    </source>
</reference>
<name>A0A4Q9LHZ7_9MICR</name>
<comment type="caution">
    <text evidence="1">The sequence shown here is derived from an EMBL/GenBank/DDBJ whole genome shotgun (WGS) entry which is preliminary data.</text>
</comment>
<protein>
    <submittedName>
        <fullName evidence="1">Uncharacterized protein</fullName>
    </submittedName>
</protein>
<dbReference type="EMBL" id="PIXR01000417">
    <property type="protein sequence ID" value="TBU06831.1"/>
    <property type="molecule type" value="Genomic_DNA"/>
</dbReference>
<gene>
    <name evidence="1" type="ORF">CWI39_0417p0010</name>
</gene>
<evidence type="ECO:0000313" key="1">
    <source>
        <dbReference type="EMBL" id="TBU06831.1"/>
    </source>
</evidence>
<evidence type="ECO:0000313" key="2">
    <source>
        <dbReference type="Proteomes" id="UP000293045"/>
    </source>
</evidence>
<accession>A0A4Q9LHZ7</accession>
<dbReference type="VEuPathDB" id="MicrosporidiaDB:CWI39_0417p0010"/>
<dbReference type="AlphaFoldDB" id="A0A4Q9LHZ7"/>
<organism evidence="1 2">
    <name type="scientific">Hamiltosporidium magnivora</name>
    <dbReference type="NCBI Taxonomy" id="148818"/>
    <lineage>
        <taxon>Eukaryota</taxon>
        <taxon>Fungi</taxon>
        <taxon>Fungi incertae sedis</taxon>
        <taxon>Microsporidia</taxon>
        <taxon>Dubosqiidae</taxon>
        <taxon>Hamiltosporidium</taxon>
    </lineage>
</organism>
<dbReference type="Proteomes" id="UP000293045">
    <property type="component" value="Unassembled WGS sequence"/>
</dbReference>
<sequence>MSLCNPTSMQSSYRSEPPYNEKLDCILNLDPFKNLARYELEEEYIRKRNDVN</sequence>
<proteinExistence type="predicted"/>